<name>N1WDU8_9LEPT</name>
<accession>N1WDU8</accession>
<dbReference type="AlphaFoldDB" id="N1WDU8"/>
<protein>
    <submittedName>
        <fullName evidence="1">Uncharacterized protein</fullName>
    </submittedName>
</protein>
<dbReference type="STRING" id="1218591.LEP1GSC199_2583"/>
<proteinExistence type="predicted"/>
<organism evidence="1 2">
    <name type="scientific">Leptospira vanthielii serovar Holland str. Waz Holland = ATCC 700522</name>
    <dbReference type="NCBI Taxonomy" id="1218591"/>
    <lineage>
        <taxon>Bacteria</taxon>
        <taxon>Pseudomonadati</taxon>
        <taxon>Spirochaetota</taxon>
        <taxon>Spirochaetia</taxon>
        <taxon>Leptospirales</taxon>
        <taxon>Leptospiraceae</taxon>
        <taxon>Leptospira</taxon>
    </lineage>
</organism>
<sequence>MPDKFINLKIFLQVLIQMKRSIFFLRLPSSQSFFSLGHSKTDVMFLTSGKENLIEQTFVPAITHP</sequence>
<dbReference type="Proteomes" id="UP000012227">
    <property type="component" value="Unassembled WGS sequence"/>
</dbReference>
<dbReference type="EMBL" id="AOGY02000042">
    <property type="protein sequence ID" value="EMY70046.1"/>
    <property type="molecule type" value="Genomic_DNA"/>
</dbReference>
<reference evidence="1 2" key="1">
    <citation type="submission" date="2013-03" db="EMBL/GenBank/DDBJ databases">
        <authorList>
            <person name="Harkins D.M."/>
            <person name="Durkin A.S."/>
            <person name="Brinkac L.M."/>
            <person name="Haft D.H."/>
            <person name="Selengut J.D."/>
            <person name="Sanka R."/>
            <person name="DePew J."/>
            <person name="Purushe J."/>
            <person name="Galloway R.L."/>
            <person name="Vinetz J.M."/>
            <person name="Sutton G.G."/>
            <person name="Nierman W.C."/>
            <person name="Fouts D.E."/>
        </authorList>
    </citation>
    <scope>NUCLEOTIDE SEQUENCE [LARGE SCALE GENOMIC DNA]</scope>
    <source>
        <strain evidence="1 2">Waz Holland</strain>
    </source>
</reference>
<evidence type="ECO:0000313" key="2">
    <source>
        <dbReference type="Proteomes" id="UP000012227"/>
    </source>
</evidence>
<comment type="caution">
    <text evidence="1">The sequence shown here is derived from an EMBL/GenBank/DDBJ whole genome shotgun (WGS) entry which is preliminary data.</text>
</comment>
<gene>
    <name evidence="1" type="ORF">LEP1GSC199_2583</name>
</gene>
<evidence type="ECO:0000313" key="1">
    <source>
        <dbReference type="EMBL" id="EMY70046.1"/>
    </source>
</evidence>